<proteinExistence type="predicted"/>
<protein>
    <submittedName>
        <fullName evidence="1">Zinc finger domain protein</fullName>
    </submittedName>
</protein>
<evidence type="ECO:0000313" key="1">
    <source>
        <dbReference type="EMBL" id="DAE26964.1"/>
    </source>
</evidence>
<reference evidence="1" key="1">
    <citation type="journal article" date="2021" name="Proc. Natl. Acad. Sci. U.S.A.">
        <title>A Catalog of Tens of Thousands of Viruses from Human Metagenomes Reveals Hidden Associations with Chronic Diseases.</title>
        <authorList>
            <person name="Tisza M.J."/>
            <person name="Buck C.B."/>
        </authorList>
    </citation>
    <scope>NUCLEOTIDE SEQUENCE</scope>
    <source>
        <strain evidence="1">Ct6Ax4</strain>
    </source>
</reference>
<organism evidence="1">
    <name type="scientific">virus sp. ct6Ax4</name>
    <dbReference type="NCBI Taxonomy" id="2826791"/>
    <lineage>
        <taxon>Viruses</taxon>
    </lineage>
</organism>
<name>A0A8S5R7J5_9VIRU</name>
<dbReference type="EMBL" id="BK015824">
    <property type="protein sequence ID" value="DAE26964.1"/>
    <property type="molecule type" value="Genomic_DNA"/>
</dbReference>
<accession>A0A8S5R7J5</accession>
<sequence length="68" mass="7896">MQCPYCKIEAAIASSKYVLSTDSPKLFNEQKLFIEHEMKCRNPQCSYYNKIFATVRNELPVSKDSKET</sequence>